<dbReference type="Pfam" id="PF00450">
    <property type="entry name" value="Peptidase_S10"/>
    <property type="match status" value="1"/>
</dbReference>
<keyword evidence="11" id="KW-0325">Glycoprotein</keyword>
<keyword evidence="8 14" id="KW-0732">Signal</keyword>
<evidence type="ECO:0000256" key="6">
    <source>
        <dbReference type="ARBA" id="ARBA00022645"/>
    </source>
</evidence>
<feature type="chain" id="PRO_5015369850" description="Carboxypeptidase" evidence="14">
    <location>
        <begin position="21"/>
        <end position="711"/>
    </location>
</feature>
<name>A0A2T3AK27_9PEZI</name>
<evidence type="ECO:0000256" key="11">
    <source>
        <dbReference type="ARBA" id="ARBA00023180"/>
    </source>
</evidence>
<evidence type="ECO:0000256" key="4">
    <source>
        <dbReference type="ARBA" id="ARBA00022475"/>
    </source>
</evidence>
<evidence type="ECO:0000256" key="3">
    <source>
        <dbReference type="ARBA" id="ARBA00009431"/>
    </source>
</evidence>
<evidence type="ECO:0000256" key="13">
    <source>
        <dbReference type="ARBA" id="ARBA00037356"/>
    </source>
</evidence>
<dbReference type="PRINTS" id="PR00724">
    <property type="entry name" value="CRBOXYPTASEC"/>
</dbReference>
<dbReference type="SUPFAM" id="SSF53474">
    <property type="entry name" value="alpha/beta-Hydrolases"/>
    <property type="match status" value="1"/>
</dbReference>
<dbReference type="InterPro" id="IPR001563">
    <property type="entry name" value="Peptidase_S10"/>
</dbReference>
<dbReference type="GO" id="GO:0000324">
    <property type="term" value="C:fungal-type vacuole"/>
    <property type="evidence" value="ECO:0007669"/>
    <property type="project" value="TreeGrafter"/>
</dbReference>
<comment type="catalytic activity">
    <reaction evidence="1">
        <text>Preferential release of a C-terminal arginine or lysine residue.</text>
        <dbReference type="EC" id="3.4.16.6"/>
    </reaction>
</comment>
<keyword evidence="5" id="KW-0336">GPI-anchor</keyword>
<dbReference type="Proteomes" id="UP000241462">
    <property type="component" value="Unassembled WGS sequence"/>
</dbReference>
<evidence type="ECO:0000256" key="12">
    <source>
        <dbReference type="ARBA" id="ARBA00023288"/>
    </source>
</evidence>
<accession>A0A2T3AK27</accession>
<evidence type="ECO:0000256" key="14">
    <source>
        <dbReference type="RuleBase" id="RU361156"/>
    </source>
</evidence>
<dbReference type="InterPro" id="IPR029058">
    <property type="entry name" value="AB_hydrolase_fold"/>
</dbReference>
<dbReference type="PROSITE" id="PS00560">
    <property type="entry name" value="CARBOXYPEPT_SER_HIS"/>
    <property type="match status" value="1"/>
</dbReference>
<dbReference type="GO" id="GO:0005886">
    <property type="term" value="C:plasma membrane"/>
    <property type="evidence" value="ECO:0007669"/>
    <property type="project" value="UniProtKB-SubCell"/>
</dbReference>
<evidence type="ECO:0000313" key="15">
    <source>
        <dbReference type="EMBL" id="PSS00843.1"/>
    </source>
</evidence>
<evidence type="ECO:0000256" key="5">
    <source>
        <dbReference type="ARBA" id="ARBA00022622"/>
    </source>
</evidence>
<dbReference type="PANTHER" id="PTHR11802">
    <property type="entry name" value="SERINE PROTEASE FAMILY S10 SERINE CARBOXYPEPTIDASE"/>
    <property type="match status" value="1"/>
</dbReference>
<comment type="subcellular location">
    <subcellularLocation>
        <location evidence="2">Cell membrane</location>
        <topology evidence="2">Lipid-anchor</topology>
        <topology evidence="2">GPI-anchor</topology>
    </subcellularLocation>
</comment>
<keyword evidence="7 14" id="KW-0645">Protease</keyword>
<dbReference type="EMBL" id="KZ678381">
    <property type="protein sequence ID" value="PSS00843.1"/>
    <property type="molecule type" value="Genomic_DNA"/>
</dbReference>
<dbReference type="GO" id="GO:0004185">
    <property type="term" value="F:serine-type carboxypeptidase activity"/>
    <property type="evidence" value="ECO:0007669"/>
    <property type="project" value="UniProtKB-UniRule"/>
</dbReference>
<evidence type="ECO:0000256" key="2">
    <source>
        <dbReference type="ARBA" id="ARBA00004609"/>
    </source>
</evidence>
<dbReference type="InterPro" id="IPR033124">
    <property type="entry name" value="Ser_caboxypep_his_AS"/>
</dbReference>
<dbReference type="AlphaFoldDB" id="A0A2T3AK27"/>
<keyword evidence="5" id="KW-0472">Membrane</keyword>
<dbReference type="EC" id="3.4.16.-" evidence="14"/>
<dbReference type="STRING" id="2025994.A0A2T3AK27"/>
<comment type="function">
    <text evidence="13">Extracellular serine carboxypeptidase that contributes to pathogenicity.</text>
</comment>
<keyword evidence="12" id="KW-0449">Lipoprotein</keyword>
<keyword evidence="16" id="KW-1185">Reference proteome</keyword>
<keyword evidence="6 14" id="KW-0121">Carboxypeptidase</keyword>
<dbReference type="GO" id="GO:0006508">
    <property type="term" value="P:proteolysis"/>
    <property type="evidence" value="ECO:0007669"/>
    <property type="project" value="UniProtKB-KW"/>
</dbReference>
<evidence type="ECO:0000256" key="7">
    <source>
        <dbReference type="ARBA" id="ARBA00022670"/>
    </source>
</evidence>
<dbReference type="PROSITE" id="PS00131">
    <property type="entry name" value="CARBOXYPEPT_SER_SER"/>
    <property type="match status" value="1"/>
</dbReference>
<dbReference type="InParanoid" id="A0A2T3AK27"/>
<reference evidence="15 16" key="1">
    <citation type="journal article" date="2018" name="Mycol. Prog.">
        <title>Coniella lustricola, a new species from submerged detritus.</title>
        <authorList>
            <person name="Raudabaugh D.B."/>
            <person name="Iturriaga T."/>
            <person name="Carver A."/>
            <person name="Mondo S."/>
            <person name="Pangilinan J."/>
            <person name="Lipzen A."/>
            <person name="He G."/>
            <person name="Amirebrahimi M."/>
            <person name="Grigoriev I.V."/>
            <person name="Miller A.N."/>
        </authorList>
    </citation>
    <scope>NUCLEOTIDE SEQUENCE [LARGE SCALE GENOMIC DNA]</scope>
    <source>
        <strain evidence="15 16">B22-T-1</strain>
    </source>
</reference>
<dbReference type="Gene3D" id="3.40.50.1820">
    <property type="entry name" value="alpha/beta hydrolase"/>
    <property type="match status" value="1"/>
</dbReference>
<dbReference type="PANTHER" id="PTHR11802:SF189">
    <property type="entry name" value="CARBOXYPEPTIDASE"/>
    <property type="match status" value="1"/>
</dbReference>
<evidence type="ECO:0000256" key="1">
    <source>
        <dbReference type="ARBA" id="ARBA00001003"/>
    </source>
</evidence>
<keyword evidence="4" id="KW-1003">Cell membrane</keyword>
<organism evidence="15 16">
    <name type="scientific">Coniella lustricola</name>
    <dbReference type="NCBI Taxonomy" id="2025994"/>
    <lineage>
        <taxon>Eukaryota</taxon>
        <taxon>Fungi</taxon>
        <taxon>Dikarya</taxon>
        <taxon>Ascomycota</taxon>
        <taxon>Pezizomycotina</taxon>
        <taxon>Sordariomycetes</taxon>
        <taxon>Sordariomycetidae</taxon>
        <taxon>Diaporthales</taxon>
        <taxon>Schizoparmaceae</taxon>
        <taxon>Coniella</taxon>
    </lineage>
</organism>
<dbReference type="GO" id="GO:0098552">
    <property type="term" value="C:side of membrane"/>
    <property type="evidence" value="ECO:0007669"/>
    <property type="project" value="UniProtKB-KW"/>
</dbReference>
<gene>
    <name evidence="15" type="ORF">BD289DRAFT_8914</name>
</gene>
<proteinExistence type="inferred from homology"/>
<comment type="similarity">
    <text evidence="3 14">Belongs to the peptidase S10 family.</text>
</comment>
<evidence type="ECO:0000256" key="9">
    <source>
        <dbReference type="ARBA" id="ARBA00022801"/>
    </source>
</evidence>
<sequence>MYPRPFLLTVLATLASLSTAQFPPPREGITWFHSQHHPDIHISYKDPHICETTPGVKSYSGYVHLPPHTIYNETEAHTDAASHAAQPYPINTFFWFVEARKDPHHAPLSIWLNGGPGGSSMLGMLSEHGPCMINADSNSSRLNPWAWNNEVNMLFIDQPVQVGFSYDTLHNGTLELLVQQAIEDGLPDGDDDNAGIPTPIKLRDDFEEGVPEQNATFYVGTFASQNVSLVPNSSEHAAVALWHFAQTWFDEFPQYKPHDEKISLWTESYGGHYGPAFMHFFARQNDKITRGEIAGPGTHYLHLDTLGIINGCIDNALSSASYSAMANNNTYGVQAVNETILHNQLWELHRAGGILDQVAKCQRLDKLQHSSLSSVASEQPDPAYVEAVCRNATNIAMSVLIQPYMESQAHGWFDITHPANDPFPHNYLLGYLQQQWVQRALGVPVNFTWSSPAVSAAFQLHGDLARGGQLDALADLLDAGIKVHLMYGDRDFACNWIGGEAASLAIPHRYQKEFAEAGYTALTVGNDHHDNDADLQPPFVPYGLTRQHGNLSFTRVFQAGHMVPSYQPEASLRIFERSLFNRDIATGSVDLTRTGGWAGADEGSEHGHDDSAAKTPVFATPVFATKGYKDTWWRKNEVFGVPKPQCYILQPWTCSEEETEALKKGTAVVREYLLVDIVGKGEDENEEVVVTTVGGTPGEAGEQAVLGVDEL</sequence>
<evidence type="ECO:0000256" key="8">
    <source>
        <dbReference type="ARBA" id="ARBA00022729"/>
    </source>
</evidence>
<protein>
    <recommendedName>
        <fullName evidence="14">Carboxypeptidase</fullName>
        <ecNumber evidence="14">3.4.16.-</ecNumber>
    </recommendedName>
</protein>
<evidence type="ECO:0000313" key="16">
    <source>
        <dbReference type="Proteomes" id="UP000241462"/>
    </source>
</evidence>
<dbReference type="InterPro" id="IPR018202">
    <property type="entry name" value="Ser_caboxypep_ser_AS"/>
</dbReference>
<keyword evidence="9 14" id="KW-0378">Hydrolase</keyword>
<keyword evidence="10" id="KW-0843">Virulence</keyword>
<dbReference type="OrthoDB" id="443318at2759"/>
<feature type="signal peptide" evidence="14">
    <location>
        <begin position="1"/>
        <end position="20"/>
    </location>
</feature>
<evidence type="ECO:0000256" key="10">
    <source>
        <dbReference type="ARBA" id="ARBA00023026"/>
    </source>
</evidence>